<dbReference type="InterPro" id="IPR045851">
    <property type="entry name" value="AMP-bd_C_sf"/>
</dbReference>
<evidence type="ECO:0000259" key="4">
    <source>
        <dbReference type="Pfam" id="PF00501"/>
    </source>
</evidence>
<evidence type="ECO:0000259" key="5">
    <source>
        <dbReference type="Pfam" id="PF13193"/>
    </source>
</evidence>
<dbReference type="InterPro" id="IPR020845">
    <property type="entry name" value="AMP-binding_CS"/>
</dbReference>
<dbReference type="Pfam" id="PF00501">
    <property type="entry name" value="AMP-binding"/>
    <property type="match status" value="1"/>
</dbReference>
<evidence type="ECO:0000256" key="1">
    <source>
        <dbReference type="ARBA" id="ARBA00006432"/>
    </source>
</evidence>
<comment type="caution">
    <text evidence="6">The sequence shown here is derived from an EMBL/GenBank/DDBJ whole genome shotgun (WGS) entry which is preliminary data.</text>
</comment>
<keyword evidence="7" id="KW-1185">Reference proteome</keyword>
<dbReference type="PROSITE" id="PS00455">
    <property type="entry name" value="AMP_BINDING"/>
    <property type="match status" value="1"/>
</dbReference>
<sequence>MAGLARRGSMPSDTHTPEDGARYRRDGWWRDRTLLDDFLATVAARPDKVAIVAHREGRTLPEVVSYGQLGAYVDRCARAMIELGVQPGDVVSIQLPNGWQFPVVALATMRAGAIPNPIPPIYREFEVGKMVRHAESKLLVVPASFRGFSHEALAVRLQAEVPTLAHAVVVGATDPAAVDFESIMLDPARDPDAAAKAALDALRPGADDPAVLLFTSGTTGTPKAAVHTHNSLWSAGFALPDSIGLTPEDVCFMASTMGHLTGFYWGMALPLAQGQKVVYQDVWNARQLIELIGLEQISWTLSATPFALDLVEMRKQSPRDISSFRSFVCGGAPIPPHVAAEVKAQLGCDLISLWGCTEVGICTIHRPGASVETLAASDGMPVRQMELRIVDEDGAPVADGEDGALHVRGPGIFAGYLKQPELTADLRTDDNWYDTGDRGRRTPDGGIRISGRTKDIIIRGGQNIPVVEIENELILMPEVREVAVIGVPDDRLGERGCAVIAPEGAAPTLADLCKRLEASGMAKQFWPERIEIVDALPRTPAGKIQKFVLRERFAKA</sequence>
<dbReference type="InterPro" id="IPR042099">
    <property type="entry name" value="ANL_N_sf"/>
</dbReference>
<evidence type="ECO:0000313" key="7">
    <source>
        <dbReference type="Proteomes" id="UP001595615"/>
    </source>
</evidence>
<dbReference type="SUPFAM" id="SSF56801">
    <property type="entry name" value="Acetyl-CoA synthetase-like"/>
    <property type="match status" value="1"/>
</dbReference>
<comment type="similarity">
    <text evidence="1">Belongs to the ATP-dependent AMP-binding enzyme family.</text>
</comment>
<dbReference type="Pfam" id="PF13193">
    <property type="entry name" value="AMP-binding_C"/>
    <property type="match status" value="1"/>
</dbReference>
<proteinExistence type="inferred from homology"/>
<dbReference type="RefSeq" id="WP_380860810.1">
    <property type="nucleotide sequence ID" value="NZ_JBHRXV010000009.1"/>
</dbReference>
<dbReference type="EMBL" id="JBHRXV010000009">
    <property type="protein sequence ID" value="MFC3712941.1"/>
    <property type="molecule type" value="Genomic_DNA"/>
</dbReference>
<feature type="domain" description="AMP-dependent synthetase/ligase" evidence="4">
    <location>
        <begin position="41"/>
        <end position="417"/>
    </location>
</feature>
<evidence type="ECO:0000256" key="3">
    <source>
        <dbReference type="SAM" id="MobiDB-lite"/>
    </source>
</evidence>
<protein>
    <submittedName>
        <fullName evidence="6">AMP-binding protein</fullName>
    </submittedName>
</protein>
<reference evidence="7" key="1">
    <citation type="journal article" date="2019" name="Int. J. Syst. Evol. Microbiol.">
        <title>The Global Catalogue of Microorganisms (GCM) 10K type strain sequencing project: providing services to taxonomists for standard genome sequencing and annotation.</title>
        <authorList>
            <consortium name="The Broad Institute Genomics Platform"/>
            <consortium name="The Broad Institute Genome Sequencing Center for Infectious Disease"/>
            <person name="Wu L."/>
            <person name="Ma J."/>
        </authorList>
    </citation>
    <scope>NUCLEOTIDE SEQUENCE [LARGE SCALE GENOMIC DNA]</scope>
    <source>
        <strain evidence="7">KCTC 42644</strain>
    </source>
</reference>
<dbReference type="InterPro" id="IPR000873">
    <property type="entry name" value="AMP-dep_synth/lig_dom"/>
</dbReference>
<feature type="domain" description="AMP-binding enzyme C-terminal" evidence="5">
    <location>
        <begin position="468"/>
        <end position="543"/>
    </location>
</feature>
<dbReference type="PANTHER" id="PTHR43201:SF5">
    <property type="entry name" value="MEDIUM-CHAIN ACYL-COA LIGASE ACSF2, MITOCHONDRIAL"/>
    <property type="match status" value="1"/>
</dbReference>
<evidence type="ECO:0000313" key="6">
    <source>
        <dbReference type="EMBL" id="MFC3712941.1"/>
    </source>
</evidence>
<gene>
    <name evidence="6" type="ORF">ACFOMD_10185</name>
</gene>
<keyword evidence="2" id="KW-0436">Ligase</keyword>
<accession>A0ABV7XAJ9</accession>
<evidence type="ECO:0000256" key="2">
    <source>
        <dbReference type="ARBA" id="ARBA00022598"/>
    </source>
</evidence>
<name>A0ABV7XAJ9_9SPHN</name>
<dbReference type="Gene3D" id="3.30.300.30">
    <property type="match status" value="1"/>
</dbReference>
<dbReference type="Proteomes" id="UP001595615">
    <property type="component" value="Unassembled WGS sequence"/>
</dbReference>
<dbReference type="Gene3D" id="3.40.50.12780">
    <property type="entry name" value="N-terminal domain of ligase-like"/>
    <property type="match status" value="1"/>
</dbReference>
<dbReference type="InterPro" id="IPR025110">
    <property type="entry name" value="AMP-bd_C"/>
</dbReference>
<organism evidence="6 7">
    <name type="scientific">Sphingoaurantiacus capsulatus</name>
    <dbReference type="NCBI Taxonomy" id="1771310"/>
    <lineage>
        <taxon>Bacteria</taxon>
        <taxon>Pseudomonadati</taxon>
        <taxon>Pseudomonadota</taxon>
        <taxon>Alphaproteobacteria</taxon>
        <taxon>Sphingomonadales</taxon>
        <taxon>Sphingosinicellaceae</taxon>
        <taxon>Sphingoaurantiacus</taxon>
    </lineage>
</organism>
<feature type="region of interest" description="Disordered" evidence="3">
    <location>
        <begin position="1"/>
        <end position="22"/>
    </location>
</feature>
<dbReference type="PANTHER" id="PTHR43201">
    <property type="entry name" value="ACYL-COA SYNTHETASE"/>
    <property type="match status" value="1"/>
</dbReference>